<dbReference type="Proteomes" id="UP000018511">
    <property type="component" value="Unassembled WGS sequence"/>
</dbReference>
<protein>
    <recommendedName>
        <fullName evidence="1">ATPase AAA-type core domain-containing protein</fullName>
    </recommendedName>
</protein>
<dbReference type="Pfam" id="PF13304">
    <property type="entry name" value="AAA_21"/>
    <property type="match status" value="1"/>
</dbReference>
<organism evidence="2 3">
    <name type="scientific">Pseudomonas taiwanensis SJ9</name>
    <dbReference type="NCBI Taxonomy" id="1388762"/>
    <lineage>
        <taxon>Bacteria</taxon>
        <taxon>Pseudomonadati</taxon>
        <taxon>Pseudomonadota</taxon>
        <taxon>Gammaproteobacteria</taxon>
        <taxon>Pseudomonadales</taxon>
        <taxon>Pseudomonadaceae</taxon>
        <taxon>Pseudomonas</taxon>
    </lineage>
</organism>
<gene>
    <name evidence="2" type="ORF">O164_28255</name>
</gene>
<sequence>MMGLASGLIRKDKSENSETVTWSNVDDSDSTCTVYYTSAPYHLPGPRQGNRYKFIKTSLSSTDAPLTAEHKEVIDQLQSAFGLEARKILALPEVSEFEVGDLLSQISKHQKSITDAWPEPFIQRFSELGTRITAPDGSIDWRSINSISKVRSVICRDFAKELKSRMGSEFALRVRAYSYARSGRSQRPNAQMQVLETLGFKFDCKLNKTPSAPKKTYIDALDKLRKVAEIVEDEQLRKNIYYIDDRQHDLLRFLDLGKLGHLRLSELSSGAAALIHQFSSIEMACVRLLDEGPYTNLVLLIDEGDAFLHLAWQQRYVDYLDKTAALLKQKFKSVQIVVATHSPVLMADFPRECTFILDGNSWFEDIVEDKTPRRPNESFGAPLDAVVREVGQTGTMGTFAARTIKRIVEDVSNGLQVSPQMVETIGDPIIRREVMKRLRERDAMEPKV</sequence>
<proteinExistence type="predicted"/>
<dbReference type="GO" id="GO:0005524">
    <property type="term" value="F:ATP binding"/>
    <property type="evidence" value="ECO:0007669"/>
    <property type="project" value="InterPro"/>
</dbReference>
<evidence type="ECO:0000313" key="2">
    <source>
        <dbReference type="EMBL" id="ESW36692.1"/>
    </source>
</evidence>
<dbReference type="AlphaFoldDB" id="V7D2Z7"/>
<comment type="caution">
    <text evidence="2">The sequence shown here is derived from an EMBL/GenBank/DDBJ whole genome shotgun (WGS) entry which is preliminary data.</text>
</comment>
<evidence type="ECO:0000259" key="1">
    <source>
        <dbReference type="Pfam" id="PF13304"/>
    </source>
</evidence>
<dbReference type="EMBL" id="AXUP01000512">
    <property type="protein sequence ID" value="ESW36692.1"/>
    <property type="molecule type" value="Genomic_DNA"/>
</dbReference>
<feature type="domain" description="ATPase AAA-type core" evidence="1">
    <location>
        <begin position="224"/>
        <end position="347"/>
    </location>
</feature>
<evidence type="ECO:0000313" key="3">
    <source>
        <dbReference type="Proteomes" id="UP000018511"/>
    </source>
</evidence>
<reference evidence="2 3" key="1">
    <citation type="submission" date="2013-10" db="EMBL/GenBank/DDBJ databases">
        <title>Whole Genome Shotgun Sequence of Pseudomonas taiwanensis SJ9.</title>
        <authorList>
            <person name="Hong S.-J."/>
            <person name="Shin J.-H."/>
        </authorList>
    </citation>
    <scope>NUCLEOTIDE SEQUENCE [LARGE SCALE GENOMIC DNA]</scope>
    <source>
        <strain evidence="2 3">SJ9</strain>
    </source>
</reference>
<dbReference type="InterPro" id="IPR027417">
    <property type="entry name" value="P-loop_NTPase"/>
</dbReference>
<dbReference type="PATRIC" id="fig|1388762.3.peg.5353"/>
<dbReference type="InterPro" id="IPR003959">
    <property type="entry name" value="ATPase_AAA_core"/>
</dbReference>
<dbReference type="SUPFAM" id="SSF52540">
    <property type="entry name" value="P-loop containing nucleoside triphosphate hydrolases"/>
    <property type="match status" value="1"/>
</dbReference>
<name>V7D2Z7_9PSED</name>
<accession>V7D2Z7</accession>
<dbReference type="Gene3D" id="3.40.50.300">
    <property type="entry name" value="P-loop containing nucleotide triphosphate hydrolases"/>
    <property type="match status" value="1"/>
</dbReference>
<dbReference type="GO" id="GO:0016887">
    <property type="term" value="F:ATP hydrolysis activity"/>
    <property type="evidence" value="ECO:0007669"/>
    <property type="project" value="InterPro"/>
</dbReference>